<gene>
    <name evidence="1" type="ORF">RDV84_01760</name>
</gene>
<dbReference type="InterPro" id="IPR036583">
    <property type="entry name" value="23S_rRNA_IVS_sf"/>
</dbReference>
<evidence type="ECO:0000313" key="1">
    <source>
        <dbReference type="EMBL" id="WMT03600.1"/>
    </source>
</evidence>
<dbReference type="PANTHER" id="PTHR38471:SF2">
    <property type="entry name" value="FOUR HELIX BUNDLE PROTEIN"/>
    <property type="match status" value="1"/>
</dbReference>
<proteinExistence type="predicted"/>
<organism evidence="1 2">
    <name type="scientific">Lysobacter yananisis</name>
    <dbReference type="NCBI Taxonomy" id="1003114"/>
    <lineage>
        <taxon>Bacteria</taxon>
        <taxon>Pseudomonadati</taxon>
        <taxon>Pseudomonadota</taxon>
        <taxon>Gammaproteobacteria</taxon>
        <taxon>Lysobacterales</taxon>
        <taxon>Lysobacteraceae</taxon>
        <taxon>Lysobacter</taxon>
    </lineage>
</organism>
<dbReference type="RefSeq" id="WP_309152271.1">
    <property type="nucleotide sequence ID" value="NZ_CP133568.1"/>
</dbReference>
<dbReference type="PANTHER" id="PTHR38471">
    <property type="entry name" value="FOUR HELIX BUNDLE PROTEIN"/>
    <property type="match status" value="1"/>
</dbReference>
<dbReference type="SUPFAM" id="SSF158446">
    <property type="entry name" value="IVS-encoded protein-like"/>
    <property type="match status" value="1"/>
</dbReference>
<dbReference type="Proteomes" id="UP001229313">
    <property type="component" value="Chromosome"/>
</dbReference>
<dbReference type="InterPro" id="IPR012657">
    <property type="entry name" value="23S_rRNA-intervening_sequence"/>
</dbReference>
<dbReference type="Pfam" id="PF05635">
    <property type="entry name" value="23S_rRNA_IVP"/>
    <property type="match status" value="1"/>
</dbReference>
<dbReference type="NCBIfam" id="TIGR02436">
    <property type="entry name" value="four helix bundle protein"/>
    <property type="match status" value="1"/>
</dbReference>
<keyword evidence="2" id="KW-1185">Reference proteome</keyword>
<dbReference type="CDD" id="cd16377">
    <property type="entry name" value="23S_rRNA_IVP_like"/>
    <property type="match status" value="1"/>
</dbReference>
<accession>A0ABY9P9W6</accession>
<name>A0ABY9P9W6_9GAMM</name>
<protein>
    <submittedName>
        <fullName evidence="1">Four helix bundle protein</fullName>
    </submittedName>
</protein>
<evidence type="ECO:0000313" key="2">
    <source>
        <dbReference type="Proteomes" id="UP001229313"/>
    </source>
</evidence>
<dbReference type="EMBL" id="CP133568">
    <property type="protein sequence ID" value="WMT03600.1"/>
    <property type="molecule type" value="Genomic_DNA"/>
</dbReference>
<sequence length="117" mass="13533">MHYQETVVWNKAIRLAEKVCLVSRQLPAMERFGMRSQLNRAAISVPSNTAEGWTRESKRERRQFLSIAHGSLAELHTQLLICERVGWLRTADLPEIKSLIDEISRMLTVLRRAARHP</sequence>
<dbReference type="Gene3D" id="1.20.1440.60">
    <property type="entry name" value="23S rRNA-intervening sequence"/>
    <property type="match status" value="1"/>
</dbReference>
<reference evidence="1 2" key="1">
    <citation type="submission" date="2023-08" db="EMBL/GenBank/DDBJ databases">
        <title>The whole genome sequence of Lysobacter yananisis.</title>
        <authorList>
            <person name="Sun H."/>
        </authorList>
    </citation>
    <scope>NUCLEOTIDE SEQUENCE [LARGE SCALE GENOMIC DNA]</scope>
    <source>
        <strain evidence="1 2">SNNU513</strain>
    </source>
</reference>